<dbReference type="Proteomes" id="UP000252795">
    <property type="component" value="Unassembled WGS sequence"/>
</dbReference>
<evidence type="ECO:0000313" key="6">
    <source>
        <dbReference type="Proteomes" id="UP000253065"/>
    </source>
</evidence>
<sequence>MDRRFKITLAIFAVIALVLLWGEHKVHLLGALPWLILLACPLIHIFMHGGHGGHGGHKHHQAEQPGKSGEQCDD</sequence>
<keyword evidence="6" id="KW-1185">Reference proteome</keyword>
<comment type="caution">
    <text evidence="4">The sequence shown here is derived from an EMBL/GenBank/DDBJ whole genome shotgun (WGS) entry which is preliminary data.</text>
</comment>
<name>A0A368UPB6_MARNT</name>
<reference evidence="4 5" key="1">
    <citation type="submission" date="2018-07" db="EMBL/GenBank/DDBJ databases">
        <title>Freshwater and sediment microbial communities from various areas in North America, analyzing microbe dynamics in response to fracking.</title>
        <authorList>
            <person name="Lamendella R."/>
        </authorList>
    </citation>
    <scope>NUCLEOTIDE SEQUENCE [LARGE SCALE GENOMIC DNA]</scope>
    <source>
        <strain evidence="4 5">114E</strain>
        <strain evidence="3 6">114E_o</strain>
    </source>
</reference>
<evidence type="ECO:0000313" key="3">
    <source>
        <dbReference type="EMBL" id="RBP68557.1"/>
    </source>
</evidence>
<dbReference type="Proteomes" id="UP000253065">
    <property type="component" value="Unassembled WGS sequence"/>
</dbReference>
<gene>
    <name evidence="4" type="ORF">DET51_11914</name>
    <name evidence="3" type="ORF">DET64_11914</name>
</gene>
<dbReference type="EMBL" id="QNSA01000019">
    <property type="protein sequence ID" value="RBP68557.1"/>
    <property type="molecule type" value="Genomic_DNA"/>
</dbReference>
<keyword evidence="2" id="KW-1133">Transmembrane helix</keyword>
<dbReference type="AlphaFoldDB" id="A0A368UPB6"/>
<organism evidence="4 5">
    <name type="scientific">Marinobacter nauticus</name>
    <name type="common">Marinobacter hydrocarbonoclasticus</name>
    <name type="synonym">Marinobacter aquaeolei</name>
    <dbReference type="NCBI Taxonomy" id="2743"/>
    <lineage>
        <taxon>Bacteria</taxon>
        <taxon>Pseudomonadati</taxon>
        <taxon>Pseudomonadota</taxon>
        <taxon>Gammaproteobacteria</taxon>
        <taxon>Pseudomonadales</taxon>
        <taxon>Marinobacteraceae</taxon>
        <taxon>Marinobacter</taxon>
    </lineage>
</organism>
<dbReference type="InterPro" id="IPR021682">
    <property type="entry name" value="DUF2933"/>
</dbReference>
<keyword evidence="2" id="KW-0812">Transmembrane</keyword>
<feature type="region of interest" description="Disordered" evidence="1">
    <location>
        <begin position="52"/>
        <end position="74"/>
    </location>
</feature>
<proteinExistence type="predicted"/>
<feature type="transmembrane region" description="Helical" evidence="2">
    <location>
        <begin position="32"/>
        <end position="50"/>
    </location>
</feature>
<dbReference type="Pfam" id="PF11666">
    <property type="entry name" value="DUF2933"/>
    <property type="match status" value="1"/>
</dbReference>
<protein>
    <submittedName>
        <fullName evidence="4">DUF2933 family protein</fullName>
    </submittedName>
</protein>
<evidence type="ECO:0000256" key="1">
    <source>
        <dbReference type="SAM" id="MobiDB-lite"/>
    </source>
</evidence>
<dbReference type="EMBL" id="QPJB01000019">
    <property type="protein sequence ID" value="RCW29890.1"/>
    <property type="molecule type" value="Genomic_DNA"/>
</dbReference>
<evidence type="ECO:0000313" key="5">
    <source>
        <dbReference type="Proteomes" id="UP000252795"/>
    </source>
</evidence>
<dbReference type="RefSeq" id="WP_113880701.1">
    <property type="nucleotide sequence ID" value="NZ_JAJGNG010000011.1"/>
</dbReference>
<evidence type="ECO:0000313" key="4">
    <source>
        <dbReference type="EMBL" id="RCW29890.1"/>
    </source>
</evidence>
<accession>A0A368UPB6</accession>
<evidence type="ECO:0000256" key="2">
    <source>
        <dbReference type="SAM" id="Phobius"/>
    </source>
</evidence>
<keyword evidence="2" id="KW-0472">Membrane</keyword>